<dbReference type="EMBL" id="NRRL01000008">
    <property type="protein sequence ID" value="MBK1667543.1"/>
    <property type="molecule type" value="Genomic_DNA"/>
</dbReference>
<dbReference type="PROSITE" id="PS50931">
    <property type="entry name" value="HTH_LYSR"/>
    <property type="match status" value="1"/>
</dbReference>
<dbReference type="SUPFAM" id="SSF53850">
    <property type="entry name" value="Periplasmic binding protein-like II"/>
    <property type="match status" value="1"/>
</dbReference>
<dbReference type="Pfam" id="PF03466">
    <property type="entry name" value="LysR_substrate"/>
    <property type="match status" value="1"/>
</dbReference>
<keyword evidence="3" id="KW-0238">DNA-binding</keyword>
<name>A0ABS1DAR3_9PROT</name>
<evidence type="ECO:0000313" key="6">
    <source>
        <dbReference type="EMBL" id="MBK1667543.1"/>
    </source>
</evidence>
<dbReference type="InterPro" id="IPR036388">
    <property type="entry name" value="WH-like_DNA-bd_sf"/>
</dbReference>
<dbReference type="RefSeq" id="WP_200339700.1">
    <property type="nucleotide sequence ID" value="NZ_NRRL01000008.1"/>
</dbReference>
<evidence type="ECO:0000256" key="3">
    <source>
        <dbReference type="ARBA" id="ARBA00023125"/>
    </source>
</evidence>
<evidence type="ECO:0000313" key="7">
    <source>
        <dbReference type="Proteomes" id="UP001296873"/>
    </source>
</evidence>
<dbReference type="Proteomes" id="UP001296873">
    <property type="component" value="Unassembled WGS sequence"/>
</dbReference>
<dbReference type="Pfam" id="PF00126">
    <property type="entry name" value="HTH_1"/>
    <property type="match status" value="1"/>
</dbReference>
<dbReference type="SUPFAM" id="SSF46785">
    <property type="entry name" value="Winged helix' DNA-binding domain"/>
    <property type="match status" value="1"/>
</dbReference>
<keyword evidence="7" id="KW-1185">Reference proteome</keyword>
<keyword evidence="2" id="KW-0805">Transcription regulation</keyword>
<dbReference type="Gene3D" id="3.40.190.10">
    <property type="entry name" value="Periplasmic binding protein-like II"/>
    <property type="match status" value="2"/>
</dbReference>
<protein>
    <submittedName>
        <fullName evidence="6">Transcriptional regulator</fullName>
    </submittedName>
</protein>
<accession>A0ABS1DAR3</accession>
<dbReference type="PANTHER" id="PTHR30579">
    <property type="entry name" value="TRANSCRIPTIONAL REGULATOR"/>
    <property type="match status" value="1"/>
</dbReference>
<dbReference type="InterPro" id="IPR036390">
    <property type="entry name" value="WH_DNA-bd_sf"/>
</dbReference>
<dbReference type="Gene3D" id="1.10.10.10">
    <property type="entry name" value="Winged helix-like DNA-binding domain superfamily/Winged helix DNA-binding domain"/>
    <property type="match status" value="1"/>
</dbReference>
<keyword evidence="4" id="KW-0804">Transcription</keyword>
<evidence type="ECO:0000259" key="5">
    <source>
        <dbReference type="PROSITE" id="PS50931"/>
    </source>
</evidence>
<reference evidence="6 7" key="1">
    <citation type="journal article" date="2020" name="Microorganisms">
        <title>Osmotic Adaptation and Compatible Solute Biosynthesis of Phototrophic Bacteria as Revealed from Genome Analyses.</title>
        <authorList>
            <person name="Imhoff J.F."/>
            <person name="Rahn T."/>
            <person name="Kunzel S."/>
            <person name="Keller A."/>
            <person name="Neulinger S.C."/>
        </authorList>
    </citation>
    <scope>NUCLEOTIDE SEQUENCE [LARGE SCALE GENOMIC DNA]</scope>
    <source>
        <strain evidence="6 7">DSM 9895</strain>
    </source>
</reference>
<gene>
    <name evidence="6" type="ORF">CKO28_05795</name>
</gene>
<organism evidence="6 7">
    <name type="scientific">Rhodovibrio sodomensis</name>
    <dbReference type="NCBI Taxonomy" id="1088"/>
    <lineage>
        <taxon>Bacteria</taxon>
        <taxon>Pseudomonadati</taxon>
        <taxon>Pseudomonadota</taxon>
        <taxon>Alphaproteobacteria</taxon>
        <taxon>Rhodospirillales</taxon>
        <taxon>Rhodovibrionaceae</taxon>
        <taxon>Rhodovibrio</taxon>
    </lineage>
</organism>
<dbReference type="InterPro" id="IPR050176">
    <property type="entry name" value="LTTR"/>
</dbReference>
<feature type="domain" description="HTH lysR-type" evidence="5">
    <location>
        <begin position="9"/>
        <end position="66"/>
    </location>
</feature>
<dbReference type="InterPro" id="IPR000847">
    <property type="entry name" value="LysR_HTH_N"/>
</dbReference>
<dbReference type="InterPro" id="IPR005119">
    <property type="entry name" value="LysR_subst-bd"/>
</dbReference>
<comment type="similarity">
    <text evidence="1">Belongs to the LysR transcriptional regulatory family.</text>
</comment>
<evidence type="ECO:0000256" key="2">
    <source>
        <dbReference type="ARBA" id="ARBA00023015"/>
    </source>
</evidence>
<evidence type="ECO:0000256" key="4">
    <source>
        <dbReference type="ARBA" id="ARBA00023163"/>
    </source>
</evidence>
<dbReference type="PANTHER" id="PTHR30579:SF7">
    <property type="entry name" value="HTH-TYPE TRANSCRIPTIONAL REGULATOR LRHA-RELATED"/>
    <property type="match status" value="1"/>
</dbReference>
<comment type="caution">
    <text evidence="6">The sequence shown here is derived from an EMBL/GenBank/DDBJ whole genome shotgun (WGS) entry which is preliminary data.</text>
</comment>
<proteinExistence type="inferred from homology"/>
<sequence length="289" mass="31829">MATAPTRTFDLDLLRSFTAVRETGGFTAAARRLNSTQSTVSMQIRRLEAQVGTTLFQRLGRSVQVTPDGERLAPYAGQLLALNDRAWNDVTSAELSGRVRLGIPDDFAFYLPEVIREFRQQYPGVDLQVTCDLSVALMNRLAADALDVAIVTRHPRTPGGHLLRREPLVWVAAPDHQPERQDPLPLSLFPRDICVFRERALDALSEAGRNWQVVYTSMSLTGQQAIVGAGLAVTVLIPSMVSPQLRQLGPEAGLPDLPKVEIALHRRPGRPSEAVKRLSETIEQRLAAA</sequence>
<dbReference type="PRINTS" id="PR00039">
    <property type="entry name" value="HTHLYSR"/>
</dbReference>
<evidence type="ECO:0000256" key="1">
    <source>
        <dbReference type="ARBA" id="ARBA00009437"/>
    </source>
</evidence>